<feature type="compositionally biased region" description="Polar residues" evidence="2">
    <location>
        <begin position="289"/>
        <end position="323"/>
    </location>
</feature>
<sequence length="678" mass="78905">MFQELMFGESSSPMMTTSEDMMTPGKDSGPTMNRNSRNGKHMNLYTNNFNKQLIKNNTPPTLNRPNHNEDDDEQDIQDTPLRDENPSSSPSSSSEVSNSLLHLGKHHHTYLLTPSPISSLIAGGGGLSPRVPPSTTTSSSSLMVLQTPQANDPKRLKMHPTIDIQIINQKLEIVKEEIRKEVEKRLEQMKKEYQNELHAIREQFLRNEQELERERFEKMELKSKLEALEQQFKLLTSEGETQSQDQTPPHDFTRHDIQYLHETPLIPIQNYHEADYDQDSGKEHDSHSNRQQCVYPKSSSPSQSLQDIDQHSFPRNNQLHDVNTCKTSTNTLNVDQSITKPIGPRIRAQDLNTLPQNTFPIESCKITTNTRNEESTNCSQEKSPQSHEQKISPSQQPSNKQKEFKEVKGIYQYTTILQNFHLRKGEEHVPKKKKNSSNHSGNNTLRKDGTRKSQPSTPQLSLKERVTAWHASEKEKEEKFFKQKELLDIYFSSKMKGTPSCERLKNVVIHTYDMWNNLFISYNERERFLDEHVLRPISLAGKKSDNSRWILTDEYISSMLSAFLNEYNKLASYFQQHGHLFKLINERERMKARMDHLWHQTDGILSTKEYMDLGSRLKKLNHDLMKTLSDYEKTNANPFLFRGFRYLDLIQHDQLVQQEEIEEMEKKALQNRIKRSIQ</sequence>
<evidence type="ECO:0000256" key="1">
    <source>
        <dbReference type="SAM" id="Coils"/>
    </source>
</evidence>
<dbReference type="GeneID" id="68108154"/>
<feature type="compositionally biased region" description="Low complexity" evidence="2">
    <location>
        <begin position="86"/>
        <end position="99"/>
    </location>
</feature>
<feature type="compositionally biased region" description="Polar residues" evidence="2">
    <location>
        <begin position="44"/>
        <end position="65"/>
    </location>
</feature>
<feature type="region of interest" description="Disordered" evidence="2">
    <location>
        <begin position="366"/>
        <end position="402"/>
    </location>
</feature>
<feature type="compositionally biased region" description="Polar residues" evidence="2">
    <location>
        <begin position="9"/>
        <end position="20"/>
    </location>
</feature>
<protein>
    <submittedName>
        <fullName evidence="3">Uncharacterized protein</fullName>
    </submittedName>
</protein>
<reference evidence="3 4" key="1">
    <citation type="journal article" date="2019" name="Sci. Rep.">
        <title>Nanopore sequencing improves the draft genome of the human pathogenic amoeba Naegleria fowleri.</title>
        <authorList>
            <person name="Liechti N."/>
            <person name="Schurch N."/>
            <person name="Bruggmann R."/>
            <person name="Wittwer M."/>
        </authorList>
    </citation>
    <scope>NUCLEOTIDE SEQUENCE [LARGE SCALE GENOMIC DNA]</scope>
    <source>
        <strain evidence="3 4">ATCC 30894</strain>
    </source>
</reference>
<gene>
    <name evidence="3" type="ORF">FDP41_000936</name>
</gene>
<keyword evidence="1" id="KW-0175">Coiled coil</keyword>
<comment type="caution">
    <text evidence="3">The sequence shown here is derived from an EMBL/GenBank/DDBJ whole genome shotgun (WGS) entry which is preliminary data.</text>
</comment>
<dbReference type="EMBL" id="VFQX01000022">
    <property type="protein sequence ID" value="KAF0979783.1"/>
    <property type="molecule type" value="Genomic_DNA"/>
</dbReference>
<feature type="compositionally biased region" description="Basic and acidic residues" evidence="2">
    <location>
        <begin position="276"/>
        <end position="288"/>
    </location>
</feature>
<evidence type="ECO:0000313" key="3">
    <source>
        <dbReference type="EMBL" id="KAF0979783.1"/>
    </source>
</evidence>
<evidence type="ECO:0000313" key="4">
    <source>
        <dbReference type="Proteomes" id="UP000444721"/>
    </source>
</evidence>
<dbReference type="RefSeq" id="XP_044564496.1">
    <property type="nucleotide sequence ID" value="XM_044713309.1"/>
</dbReference>
<feature type="compositionally biased region" description="Polar residues" evidence="2">
    <location>
        <begin position="366"/>
        <end position="383"/>
    </location>
</feature>
<dbReference type="AlphaFoldDB" id="A0A6A5BP38"/>
<feature type="region of interest" description="Disordered" evidence="2">
    <location>
        <begin position="1"/>
        <end position="99"/>
    </location>
</feature>
<evidence type="ECO:0000256" key="2">
    <source>
        <dbReference type="SAM" id="MobiDB-lite"/>
    </source>
</evidence>
<keyword evidence="4" id="KW-1185">Reference proteome</keyword>
<accession>A0A6A5BP38</accession>
<dbReference type="VEuPathDB" id="AmoebaDB:FDP41_000936"/>
<dbReference type="VEuPathDB" id="AmoebaDB:NfTy_050550"/>
<name>A0A6A5BP38_NAEFO</name>
<dbReference type="Gene3D" id="1.20.58.1520">
    <property type="match status" value="1"/>
</dbReference>
<dbReference type="Proteomes" id="UP000444721">
    <property type="component" value="Unassembled WGS sequence"/>
</dbReference>
<proteinExistence type="predicted"/>
<feature type="region of interest" description="Disordered" evidence="2">
    <location>
        <begin position="425"/>
        <end position="465"/>
    </location>
</feature>
<dbReference type="OrthoDB" id="10443698at2759"/>
<dbReference type="OMA" id="HPTIDIQ"/>
<feature type="region of interest" description="Disordered" evidence="2">
    <location>
        <begin position="276"/>
        <end position="323"/>
    </location>
</feature>
<dbReference type="VEuPathDB" id="AmoebaDB:NF0109180"/>
<organism evidence="3 4">
    <name type="scientific">Naegleria fowleri</name>
    <name type="common">Brain eating amoeba</name>
    <dbReference type="NCBI Taxonomy" id="5763"/>
    <lineage>
        <taxon>Eukaryota</taxon>
        <taxon>Discoba</taxon>
        <taxon>Heterolobosea</taxon>
        <taxon>Tetramitia</taxon>
        <taxon>Eutetramitia</taxon>
        <taxon>Vahlkampfiidae</taxon>
        <taxon>Naegleria</taxon>
    </lineage>
</organism>
<feature type="coiled-coil region" evidence="1">
    <location>
        <begin position="164"/>
        <end position="238"/>
    </location>
</feature>